<reference evidence="3" key="1">
    <citation type="submission" date="2018-06" db="EMBL/GenBank/DDBJ databases">
        <authorList>
            <person name="Zhirakovskaya E."/>
        </authorList>
    </citation>
    <scope>NUCLEOTIDE SEQUENCE</scope>
</reference>
<feature type="region of interest" description="Disordered" evidence="1">
    <location>
        <begin position="345"/>
        <end position="378"/>
    </location>
</feature>
<feature type="region of interest" description="Disordered" evidence="1">
    <location>
        <begin position="175"/>
        <end position="202"/>
    </location>
</feature>
<accession>A0A3B1DUZ3</accession>
<evidence type="ECO:0000256" key="2">
    <source>
        <dbReference type="SAM" id="Phobius"/>
    </source>
</evidence>
<proteinExistence type="predicted"/>
<evidence type="ECO:0000256" key="1">
    <source>
        <dbReference type="SAM" id="MobiDB-lite"/>
    </source>
</evidence>
<keyword evidence="2" id="KW-0472">Membrane</keyword>
<gene>
    <name evidence="3" type="ORF">MNBD_PLANCTO02-1906</name>
</gene>
<sequence>MKLSIKDIHFKELLVNHGEKIVFGLIAFMAVVIISPIGTSWTGFDKQPEEFKKAVERGEVALKQNTWSDEMSKQFNNQNNILEKAVHLIPEEKKKPKIIAEMLAKFGGIKDFDPSITKQAELYGEPKFYPPLISPIVTSEQFVMQTVTEIEGGDATLETPGGVPNVPKANGGKFEIKGGGNNAAVPDKAADPDDSEKSEQNEVVPVNTGEGMRANVIRFVFPIDKLYEAIAKASHREVDDIKHDVEILGFDIQRQEATAGPNPWAGKWEDMSIESSIEVLKKSAGFAEDNLHISAKDNALTEPMPMRVMGYWDELTSHPLIKKFLLKEEDIKKQNELIEAIKKQSDENSGMNDPNTVKIPRGGFTGLTRNSGSMTRDIMEGDNRNQMIEGIRRNYRSDGPDRGRTPDADDIENQLAVLSPYLLFRYLDFDIKPGRIYRYRARVKIKNPNFNRHLGDVTRPAVAQGIARDTRWSEPTPPVLVPPDVKMFVERITIPIKKTEGPTAWFKAFVWKPDAGTVVYKQMGFSPGEILSKKTNTYVLRPGLNTFNKEDIELGTTEKILVDIDDDSFVDKKIKKKVVKDLFEDLGLSRIEKNKIKIGTVGQVLVVDEYGRMIFQNALADENDKNKNYAQIDARDKALKDLKGAKKKEETEGMEEDDLP</sequence>
<protein>
    <submittedName>
        <fullName evidence="3">Uncharacterized protein</fullName>
    </submittedName>
</protein>
<feature type="compositionally biased region" description="Basic and acidic residues" evidence="1">
    <location>
        <begin position="188"/>
        <end position="200"/>
    </location>
</feature>
<organism evidence="3">
    <name type="scientific">hydrothermal vent metagenome</name>
    <dbReference type="NCBI Taxonomy" id="652676"/>
    <lineage>
        <taxon>unclassified sequences</taxon>
        <taxon>metagenomes</taxon>
        <taxon>ecological metagenomes</taxon>
    </lineage>
</organism>
<name>A0A3B1DUZ3_9ZZZZ</name>
<evidence type="ECO:0000313" key="3">
    <source>
        <dbReference type="EMBL" id="VAX39954.1"/>
    </source>
</evidence>
<keyword evidence="2" id="KW-0812">Transmembrane</keyword>
<dbReference type="EMBL" id="UOGL01000389">
    <property type="protein sequence ID" value="VAX39954.1"/>
    <property type="molecule type" value="Genomic_DNA"/>
</dbReference>
<keyword evidence="2" id="KW-1133">Transmembrane helix</keyword>
<dbReference type="AlphaFoldDB" id="A0A3B1DUZ3"/>
<feature type="transmembrane region" description="Helical" evidence="2">
    <location>
        <begin position="21"/>
        <end position="44"/>
    </location>
</feature>